<reference evidence="1" key="1">
    <citation type="journal article" date="2014" name="Front. Microbiol.">
        <title>High frequency of phylogenetically diverse reductive dehalogenase-homologous genes in deep subseafloor sedimentary metagenomes.</title>
        <authorList>
            <person name="Kawai M."/>
            <person name="Futagami T."/>
            <person name="Toyoda A."/>
            <person name="Takaki Y."/>
            <person name="Nishi S."/>
            <person name="Hori S."/>
            <person name="Arai W."/>
            <person name="Tsubouchi T."/>
            <person name="Morono Y."/>
            <person name="Uchiyama I."/>
            <person name="Ito T."/>
            <person name="Fujiyama A."/>
            <person name="Inagaki F."/>
            <person name="Takami H."/>
        </authorList>
    </citation>
    <scope>NUCLEOTIDE SEQUENCE</scope>
    <source>
        <strain evidence="1">Expedition CK06-06</strain>
    </source>
</reference>
<proteinExistence type="predicted"/>
<protein>
    <submittedName>
        <fullName evidence="1">Uncharacterized protein</fullName>
    </submittedName>
</protein>
<comment type="caution">
    <text evidence="1">The sequence shown here is derived from an EMBL/GenBank/DDBJ whole genome shotgun (WGS) entry which is preliminary data.</text>
</comment>
<accession>X1FG34</accession>
<organism evidence="1">
    <name type="scientific">marine sediment metagenome</name>
    <dbReference type="NCBI Taxonomy" id="412755"/>
    <lineage>
        <taxon>unclassified sequences</taxon>
        <taxon>metagenomes</taxon>
        <taxon>ecological metagenomes</taxon>
    </lineage>
</organism>
<evidence type="ECO:0000313" key="1">
    <source>
        <dbReference type="EMBL" id="GAH28369.1"/>
    </source>
</evidence>
<dbReference type="AlphaFoldDB" id="X1FG34"/>
<name>X1FG34_9ZZZZ</name>
<sequence>MIRASDILQIAKTGLARRIWKCPDCGEEIACSFEAQMFEMYTGAPHCSQCEALMLLVDN</sequence>
<gene>
    <name evidence="1" type="ORF">S03H2_10101</name>
</gene>
<dbReference type="EMBL" id="BARU01005217">
    <property type="protein sequence ID" value="GAH28369.1"/>
    <property type="molecule type" value="Genomic_DNA"/>
</dbReference>